<feature type="transmembrane region" description="Helical" evidence="2">
    <location>
        <begin position="32"/>
        <end position="50"/>
    </location>
</feature>
<gene>
    <name evidence="3" type="ORF">HYG81_02430</name>
</gene>
<evidence type="ECO:0000313" key="4">
    <source>
        <dbReference type="Proteomes" id="UP000510869"/>
    </source>
</evidence>
<name>A0A7D6CQA4_9EURY</name>
<feature type="compositionally biased region" description="Polar residues" evidence="1">
    <location>
        <begin position="14"/>
        <end position="26"/>
    </location>
</feature>
<evidence type="ECO:0000256" key="1">
    <source>
        <dbReference type="SAM" id="MobiDB-lite"/>
    </source>
</evidence>
<organism evidence="3 4">
    <name type="scientific">Natrinema zhouii</name>
    <dbReference type="NCBI Taxonomy" id="1710539"/>
    <lineage>
        <taxon>Archaea</taxon>
        <taxon>Methanobacteriati</taxon>
        <taxon>Methanobacteriota</taxon>
        <taxon>Stenosarchaea group</taxon>
        <taxon>Halobacteria</taxon>
        <taxon>Halobacteriales</taxon>
        <taxon>Natrialbaceae</taxon>
        <taxon>Natrinema</taxon>
    </lineage>
</organism>
<dbReference type="GeneID" id="56142025"/>
<dbReference type="EMBL" id="CP059154">
    <property type="protein sequence ID" value="QLK26496.1"/>
    <property type="molecule type" value="Genomic_DNA"/>
</dbReference>
<dbReference type="KEGG" id="nay:HYG81_02430"/>
<keyword evidence="2" id="KW-0472">Membrane</keyword>
<accession>A0A7D6CQA4</accession>
<evidence type="ECO:0000313" key="3">
    <source>
        <dbReference type="EMBL" id="QLK26496.1"/>
    </source>
</evidence>
<keyword evidence="2" id="KW-0812">Transmembrane</keyword>
<dbReference type="Proteomes" id="UP000510869">
    <property type="component" value="Chromosome"/>
</dbReference>
<feature type="transmembrane region" description="Helical" evidence="2">
    <location>
        <begin position="70"/>
        <end position="92"/>
    </location>
</feature>
<dbReference type="Pfam" id="PF05514">
    <property type="entry name" value="HR_lesion"/>
    <property type="match status" value="1"/>
</dbReference>
<dbReference type="RefSeq" id="WP_180841669.1">
    <property type="nucleotide sequence ID" value="NZ_CP059154.1"/>
</dbReference>
<dbReference type="AlphaFoldDB" id="A0A7D6CQA4"/>
<sequence>MRSLLQREKRPDGTSGTRRQSETDGSSIAESGLFRIARVLFGAVLAFMATDNLQNLEGRVQYAEMKNAPAPSFSVPAISGGLLFGGIGVALWRVPAASAAAIAGFFASVTPVMHDFWNVDDPEEKQQQLTDFLKNTALLGAALAFLKLGRAQESDA</sequence>
<protein>
    <submittedName>
        <fullName evidence="3">DoxX family membrane protein</fullName>
    </submittedName>
</protein>
<dbReference type="OrthoDB" id="340328at2157"/>
<keyword evidence="2" id="KW-1133">Transmembrane helix</keyword>
<dbReference type="InterPro" id="IPR008637">
    <property type="entry name" value="HR_lesion"/>
</dbReference>
<proteinExistence type="predicted"/>
<feature type="region of interest" description="Disordered" evidence="1">
    <location>
        <begin position="1"/>
        <end position="26"/>
    </location>
</feature>
<feature type="compositionally biased region" description="Basic and acidic residues" evidence="1">
    <location>
        <begin position="1"/>
        <end position="12"/>
    </location>
</feature>
<evidence type="ECO:0000256" key="2">
    <source>
        <dbReference type="SAM" id="Phobius"/>
    </source>
</evidence>
<keyword evidence="4" id="KW-1185">Reference proteome</keyword>
<reference evidence="3 4" key="1">
    <citation type="submission" date="2020-07" db="EMBL/GenBank/DDBJ databases">
        <title>Natrinema (YPL30) sp. nov. and Haloterrigena xxxxxx (YPL8) sp. nov., isolated from a salt mine.</title>
        <authorList>
            <person name="Cui H."/>
        </authorList>
    </citation>
    <scope>NUCLEOTIDE SEQUENCE [LARGE SCALE GENOMIC DNA]</scope>
    <source>
        <strain evidence="3 4">YPL13</strain>
    </source>
</reference>